<feature type="transmembrane region" description="Helical" evidence="1">
    <location>
        <begin position="143"/>
        <end position="162"/>
    </location>
</feature>
<organism evidence="2 3">
    <name type="scientific">candidate division WWE3 bacterium CG_4_10_14_0_2_um_filter_41_14</name>
    <dbReference type="NCBI Taxonomy" id="1975072"/>
    <lineage>
        <taxon>Bacteria</taxon>
        <taxon>Katanobacteria</taxon>
    </lineage>
</organism>
<name>A0A2M7TKZ5_UNCKA</name>
<dbReference type="EMBL" id="PFNL01000036">
    <property type="protein sequence ID" value="PIZ47593.1"/>
    <property type="molecule type" value="Genomic_DNA"/>
</dbReference>
<feature type="transmembrane region" description="Helical" evidence="1">
    <location>
        <begin position="12"/>
        <end position="32"/>
    </location>
</feature>
<keyword evidence="1" id="KW-0472">Membrane</keyword>
<evidence type="ECO:0000313" key="3">
    <source>
        <dbReference type="Proteomes" id="UP000228920"/>
    </source>
</evidence>
<sequence length="174" mass="19158">MQHMQLVKPILFWTSRVLTVLITSVGYLFLLLSTQPTYGIKQPVSITVAILTISGIVYLAYHQRNSIVLSLAPLGILAGFWMYFFLGGFVSSFGFVPLLFSSLLISILLALSFYSWTNNISGGITYISLGVFYFLISYTRVPTLTLIIVAGIIIATGVLLTLSSTQTENQQDNS</sequence>
<evidence type="ECO:0000256" key="1">
    <source>
        <dbReference type="SAM" id="Phobius"/>
    </source>
</evidence>
<feature type="transmembrane region" description="Helical" evidence="1">
    <location>
        <begin position="44"/>
        <end position="61"/>
    </location>
</feature>
<feature type="transmembrane region" description="Helical" evidence="1">
    <location>
        <begin position="93"/>
        <end position="114"/>
    </location>
</feature>
<gene>
    <name evidence="2" type="ORF">COY32_01385</name>
</gene>
<keyword evidence="1" id="KW-0812">Transmembrane</keyword>
<evidence type="ECO:0000313" key="2">
    <source>
        <dbReference type="EMBL" id="PIZ47593.1"/>
    </source>
</evidence>
<proteinExistence type="predicted"/>
<dbReference type="Proteomes" id="UP000228920">
    <property type="component" value="Unassembled WGS sequence"/>
</dbReference>
<reference evidence="3" key="1">
    <citation type="submission" date="2017-09" db="EMBL/GenBank/DDBJ databases">
        <title>Depth-based differentiation of microbial function through sediment-hosted aquifers and enrichment of novel symbionts in the deep terrestrial subsurface.</title>
        <authorList>
            <person name="Probst A.J."/>
            <person name="Ladd B."/>
            <person name="Jarett J.K."/>
            <person name="Geller-Mcgrath D.E."/>
            <person name="Sieber C.M.K."/>
            <person name="Emerson J.B."/>
            <person name="Anantharaman K."/>
            <person name="Thomas B.C."/>
            <person name="Malmstrom R."/>
            <person name="Stieglmeier M."/>
            <person name="Klingl A."/>
            <person name="Woyke T."/>
            <person name="Ryan C.M."/>
            <person name="Banfield J.F."/>
        </authorList>
    </citation>
    <scope>NUCLEOTIDE SEQUENCE [LARGE SCALE GENOMIC DNA]</scope>
</reference>
<feature type="transmembrane region" description="Helical" evidence="1">
    <location>
        <begin position="120"/>
        <end position="136"/>
    </location>
</feature>
<accession>A0A2M7TKZ5</accession>
<protein>
    <submittedName>
        <fullName evidence="2">Uncharacterized protein</fullName>
    </submittedName>
</protein>
<feature type="transmembrane region" description="Helical" evidence="1">
    <location>
        <begin position="67"/>
        <end position="86"/>
    </location>
</feature>
<comment type="caution">
    <text evidence="2">The sequence shown here is derived from an EMBL/GenBank/DDBJ whole genome shotgun (WGS) entry which is preliminary data.</text>
</comment>
<dbReference type="AlphaFoldDB" id="A0A2M7TKZ5"/>
<keyword evidence="1" id="KW-1133">Transmembrane helix</keyword>